<evidence type="ECO:0000313" key="2">
    <source>
        <dbReference type="Proteomes" id="UP000233551"/>
    </source>
</evidence>
<name>A0A2I0JDN0_PUNGR</name>
<organism evidence="1 2">
    <name type="scientific">Punica granatum</name>
    <name type="common">Pomegranate</name>
    <dbReference type="NCBI Taxonomy" id="22663"/>
    <lineage>
        <taxon>Eukaryota</taxon>
        <taxon>Viridiplantae</taxon>
        <taxon>Streptophyta</taxon>
        <taxon>Embryophyta</taxon>
        <taxon>Tracheophyta</taxon>
        <taxon>Spermatophyta</taxon>
        <taxon>Magnoliopsida</taxon>
        <taxon>eudicotyledons</taxon>
        <taxon>Gunneridae</taxon>
        <taxon>Pentapetalae</taxon>
        <taxon>rosids</taxon>
        <taxon>malvids</taxon>
        <taxon>Myrtales</taxon>
        <taxon>Lythraceae</taxon>
        <taxon>Punica</taxon>
    </lineage>
</organism>
<gene>
    <name evidence="1" type="ORF">CRG98_025577</name>
</gene>
<dbReference type="AlphaFoldDB" id="A0A2I0JDN0"/>
<dbReference type="EMBL" id="PGOL01001816">
    <property type="protein sequence ID" value="PKI54030.1"/>
    <property type="molecule type" value="Genomic_DNA"/>
</dbReference>
<reference evidence="1 2" key="1">
    <citation type="submission" date="2017-11" db="EMBL/GenBank/DDBJ databases">
        <title>De-novo sequencing of pomegranate (Punica granatum L.) genome.</title>
        <authorList>
            <person name="Akparov Z."/>
            <person name="Amiraslanov A."/>
            <person name="Hajiyeva S."/>
            <person name="Abbasov M."/>
            <person name="Kaur K."/>
            <person name="Hamwieh A."/>
            <person name="Solovyev V."/>
            <person name="Salamov A."/>
            <person name="Braich B."/>
            <person name="Kosarev P."/>
            <person name="Mahmoud A."/>
            <person name="Hajiyev E."/>
            <person name="Babayeva S."/>
            <person name="Izzatullayeva V."/>
            <person name="Mammadov A."/>
            <person name="Mammadov A."/>
            <person name="Sharifova S."/>
            <person name="Ojaghi J."/>
            <person name="Eynullazada K."/>
            <person name="Bayramov B."/>
            <person name="Abdulazimova A."/>
            <person name="Shahmuradov I."/>
        </authorList>
    </citation>
    <scope>NUCLEOTIDE SEQUENCE [LARGE SCALE GENOMIC DNA]</scope>
    <source>
        <strain evidence="2">cv. AG2017</strain>
        <tissue evidence="1">Leaf</tissue>
    </source>
</reference>
<sequence>MSDSGIMLESVGSTTLEENRMIKALGARQAYPWPRGSTSNSLTKVARRASLGPRGSMNPLDTRDSVSLCRSKWLNEPPSVQVARWASLSPNGLASHLYPGGLANHPISEARQDSTLAQECVSR</sequence>
<evidence type="ECO:0000313" key="1">
    <source>
        <dbReference type="EMBL" id="PKI54030.1"/>
    </source>
</evidence>
<protein>
    <submittedName>
        <fullName evidence="1">Uncharacterized protein</fullName>
    </submittedName>
</protein>
<proteinExistence type="predicted"/>
<keyword evidence="2" id="KW-1185">Reference proteome</keyword>
<accession>A0A2I0JDN0</accession>
<dbReference type="Proteomes" id="UP000233551">
    <property type="component" value="Unassembled WGS sequence"/>
</dbReference>
<comment type="caution">
    <text evidence="1">The sequence shown here is derived from an EMBL/GenBank/DDBJ whole genome shotgun (WGS) entry which is preliminary data.</text>
</comment>